<name>A0A4S3B2J6_9ENTE</name>
<dbReference type="Gene3D" id="3.40.630.190">
    <property type="entry name" value="LCP protein"/>
    <property type="match status" value="1"/>
</dbReference>
<dbReference type="RefSeq" id="WP_136137572.1">
    <property type="nucleotide sequence ID" value="NZ_SDGV01000023.1"/>
</dbReference>
<keyword evidence="5" id="KW-1185">Reference proteome</keyword>
<dbReference type="InterPro" id="IPR004474">
    <property type="entry name" value="LytR_CpsA_psr"/>
</dbReference>
<evidence type="ECO:0000256" key="1">
    <source>
        <dbReference type="ARBA" id="ARBA00006068"/>
    </source>
</evidence>
<feature type="transmembrane region" description="Helical" evidence="2">
    <location>
        <begin position="12"/>
        <end position="36"/>
    </location>
</feature>
<dbReference type="Proteomes" id="UP000310506">
    <property type="component" value="Unassembled WGS sequence"/>
</dbReference>
<keyword evidence="2" id="KW-0472">Membrane</keyword>
<evidence type="ECO:0000313" key="4">
    <source>
        <dbReference type="EMBL" id="THB60457.1"/>
    </source>
</evidence>
<proteinExistence type="inferred from homology"/>
<evidence type="ECO:0000259" key="3">
    <source>
        <dbReference type="Pfam" id="PF03816"/>
    </source>
</evidence>
<organism evidence="4 5">
    <name type="scientific">Vagococcus silagei</name>
    <dbReference type="NCBI Taxonomy" id="2508885"/>
    <lineage>
        <taxon>Bacteria</taxon>
        <taxon>Bacillati</taxon>
        <taxon>Bacillota</taxon>
        <taxon>Bacilli</taxon>
        <taxon>Lactobacillales</taxon>
        <taxon>Enterococcaceae</taxon>
        <taxon>Vagococcus</taxon>
    </lineage>
</organism>
<dbReference type="AlphaFoldDB" id="A0A4S3B2J6"/>
<keyword evidence="2" id="KW-0812">Transmembrane</keyword>
<sequence>MGKKRRKQKKSIFQKIVISLVALIVVFIVGVGGFLAKTYYDVKQVANNVSQPVKGKREYPLGKSSDDKINDGEAFSVLLLGLDTGDFGRTDTGRSDTLMVATVNPKEKKTTLVSIPRDTRTDIVGHGTVDKINHAYAFGKEGMALATTEKLLDIPLDHYVWINMEGFEELVDAVGGVQVDNPFEFKQDGYLFKKGPNFLNGKQALAYTRMRYEDPKGDYGRQDRQRQVVSAIADQALSFNGITKYQQILKAIEKNMKTDLEWDDMFKIATDYRQSFYHIEDETLQGDGVMIDGVSYQEIPEAELTRVQNLLKSQLK</sequence>
<dbReference type="PANTHER" id="PTHR33392:SF6">
    <property type="entry name" value="POLYISOPRENYL-TEICHOIC ACID--PEPTIDOGLYCAN TEICHOIC ACID TRANSFERASE TAGU"/>
    <property type="match status" value="1"/>
</dbReference>
<dbReference type="NCBIfam" id="TIGR00350">
    <property type="entry name" value="lytR_cpsA_psr"/>
    <property type="match status" value="1"/>
</dbReference>
<comment type="caution">
    <text evidence="4">The sequence shown here is derived from an EMBL/GenBank/DDBJ whole genome shotgun (WGS) entry which is preliminary data.</text>
</comment>
<keyword evidence="2" id="KW-1133">Transmembrane helix</keyword>
<dbReference type="EMBL" id="SDGV01000023">
    <property type="protein sequence ID" value="THB60457.1"/>
    <property type="molecule type" value="Genomic_DNA"/>
</dbReference>
<reference evidence="4 5" key="1">
    <citation type="submission" date="2019-01" db="EMBL/GenBank/DDBJ databases">
        <title>Vagococcus silagei sp. nov. isolated from brewer's grain.</title>
        <authorList>
            <person name="Guu J.-R."/>
        </authorList>
    </citation>
    <scope>NUCLEOTIDE SEQUENCE [LARGE SCALE GENOMIC DNA]</scope>
    <source>
        <strain evidence="4 5">2B-2</strain>
    </source>
</reference>
<dbReference type="InterPro" id="IPR050922">
    <property type="entry name" value="LytR/CpsA/Psr_CW_biosynth"/>
</dbReference>
<dbReference type="Pfam" id="PF03816">
    <property type="entry name" value="LytR_cpsA_psr"/>
    <property type="match status" value="1"/>
</dbReference>
<gene>
    <name evidence="4" type="ORF">ESZ54_10280</name>
</gene>
<accession>A0A4S3B2J6</accession>
<comment type="similarity">
    <text evidence="1">Belongs to the LytR/CpsA/Psr (LCP) family.</text>
</comment>
<evidence type="ECO:0000313" key="5">
    <source>
        <dbReference type="Proteomes" id="UP000310506"/>
    </source>
</evidence>
<protein>
    <submittedName>
        <fullName evidence="4">Transcriptional regulator</fullName>
    </submittedName>
</protein>
<dbReference type="PANTHER" id="PTHR33392">
    <property type="entry name" value="POLYISOPRENYL-TEICHOIC ACID--PEPTIDOGLYCAN TEICHOIC ACID TRANSFERASE TAGU"/>
    <property type="match status" value="1"/>
</dbReference>
<feature type="domain" description="Cell envelope-related transcriptional attenuator" evidence="3">
    <location>
        <begin position="94"/>
        <end position="236"/>
    </location>
</feature>
<dbReference type="OrthoDB" id="27330at2"/>
<evidence type="ECO:0000256" key="2">
    <source>
        <dbReference type="SAM" id="Phobius"/>
    </source>
</evidence>